<protein>
    <submittedName>
        <fullName evidence="1">Uncharacterized protein</fullName>
    </submittedName>
</protein>
<evidence type="ECO:0000313" key="2">
    <source>
        <dbReference type="Proteomes" id="UP001175000"/>
    </source>
</evidence>
<proteinExistence type="predicted"/>
<keyword evidence="2" id="KW-1185">Reference proteome</keyword>
<sequence length="230" mass="25269">MGWCRQQSEPNASADSINFNLLGPCCSTLLVCDKTATKTADIYLSPLTVQRPASQRHPFFPRTTVTRSGPVKWGHSLTHGEHQPQAPLPESWPSRCGPVGQEGAAWERKIAQPHWAFAPLRNGTVGDTVSPPLSCHSFPITSHSSSTFRSSLCEHQRLPQCAFLTSQAVDMGLLLGTEGVLQRRSECGFDTGSLVLNVHRGFKLIGSVLDFVRPPSRSYMRRAAEMGSWQ</sequence>
<accession>A0AA39XHV0</accession>
<reference evidence="1" key="1">
    <citation type="submission" date="2023-06" db="EMBL/GenBank/DDBJ databases">
        <title>Genome-scale phylogeny and comparative genomics of the fungal order Sordariales.</title>
        <authorList>
            <consortium name="Lawrence Berkeley National Laboratory"/>
            <person name="Hensen N."/>
            <person name="Bonometti L."/>
            <person name="Westerberg I."/>
            <person name="Brannstrom I.O."/>
            <person name="Guillou S."/>
            <person name="Cros-Aarteil S."/>
            <person name="Calhoun S."/>
            <person name="Haridas S."/>
            <person name="Kuo A."/>
            <person name="Mondo S."/>
            <person name="Pangilinan J."/>
            <person name="Riley R."/>
            <person name="Labutti K."/>
            <person name="Andreopoulos B."/>
            <person name="Lipzen A."/>
            <person name="Chen C."/>
            <person name="Yanf M."/>
            <person name="Daum C."/>
            <person name="Ng V."/>
            <person name="Clum A."/>
            <person name="Steindorff A."/>
            <person name="Ohm R."/>
            <person name="Martin F."/>
            <person name="Silar P."/>
            <person name="Natvig D."/>
            <person name="Lalanne C."/>
            <person name="Gautier V."/>
            <person name="Ament-Velasquez S.L."/>
            <person name="Kruys A."/>
            <person name="Hutchinson M.I."/>
            <person name="Powell A.J."/>
            <person name="Barry K."/>
            <person name="Miller A.N."/>
            <person name="Grigoriev I.V."/>
            <person name="Debuchy R."/>
            <person name="Gladieux P."/>
            <person name="Thoren M.H."/>
            <person name="Johannesson H."/>
        </authorList>
    </citation>
    <scope>NUCLEOTIDE SEQUENCE</scope>
    <source>
        <strain evidence="1">CBS 606.72</strain>
    </source>
</reference>
<gene>
    <name evidence="1" type="ORF">B0T14DRAFT_66166</name>
</gene>
<evidence type="ECO:0000313" key="1">
    <source>
        <dbReference type="EMBL" id="KAK0633390.1"/>
    </source>
</evidence>
<comment type="caution">
    <text evidence="1">The sequence shown here is derived from an EMBL/GenBank/DDBJ whole genome shotgun (WGS) entry which is preliminary data.</text>
</comment>
<name>A0AA39XHV0_9PEZI</name>
<dbReference type="Proteomes" id="UP001175000">
    <property type="component" value="Unassembled WGS sequence"/>
</dbReference>
<dbReference type="EMBL" id="JAULSU010000001">
    <property type="protein sequence ID" value="KAK0633390.1"/>
    <property type="molecule type" value="Genomic_DNA"/>
</dbReference>
<dbReference type="AlphaFoldDB" id="A0AA39XHV0"/>
<organism evidence="1 2">
    <name type="scientific">Immersiella caudata</name>
    <dbReference type="NCBI Taxonomy" id="314043"/>
    <lineage>
        <taxon>Eukaryota</taxon>
        <taxon>Fungi</taxon>
        <taxon>Dikarya</taxon>
        <taxon>Ascomycota</taxon>
        <taxon>Pezizomycotina</taxon>
        <taxon>Sordariomycetes</taxon>
        <taxon>Sordariomycetidae</taxon>
        <taxon>Sordariales</taxon>
        <taxon>Lasiosphaeriaceae</taxon>
        <taxon>Immersiella</taxon>
    </lineage>
</organism>